<dbReference type="PANTHER" id="PTHR40031">
    <property type="entry name" value="HYPOTHETICAL MEMBRANE SPANNING PROTEIN"/>
    <property type="match status" value="1"/>
</dbReference>
<accession>A0AAU7D8N3</accession>
<keyword evidence="1" id="KW-0812">Transmembrane</keyword>
<dbReference type="GO" id="GO:0016787">
    <property type="term" value="F:hydrolase activity"/>
    <property type="evidence" value="ECO:0007669"/>
    <property type="project" value="UniProtKB-KW"/>
</dbReference>
<dbReference type="EMBL" id="CP121195">
    <property type="protein sequence ID" value="XBH13468.1"/>
    <property type="molecule type" value="Genomic_DNA"/>
</dbReference>
<dbReference type="InterPro" id="IPR007404">
    <property type="entry name" value="YdjM-like"/>
</dbReference>
<feature type="transmembrane region" description="Helical" evidence="1">
    <location>
        <begin position="173"/>
        <end position="192"/>
    </location>
</feature>
<protein>
    <submittedName>
        <fullName evidence="2">Metal-dependent hydrolase</fullName>
    </submittedName>
</protein>
<reference evidence="2" key="1">
    <citation type="submission" date="2023-03" db="EMBL/GenBank/DDBJ databases">
        <title>Edaphobacter sp.</title>
        <authorList>
            <person name="Huber K.J."/>
            <person name="Papendorf J."/>
            <person name="Pilke C."/>
            <person name="Bunk B."/>
            <person name="Sproeer C."/>
            <person name="Pester M."/>
        </authorList>
    </citation>
    <scope>NUCLEOTIDE SEQUENCE</scope>
    <source>
        <strain evidence="2">DSM 109920</strain>
    </source>
</reference>
<keyword evidence="1" id="KW-0472">Membrane</keyword>
<sequence>MDPITHLMTGAVLARSGFNRKAAYATVAMTLAAEIPDLDTLWSIRGPVAALQHHRGWTHTFLGVPLEAAVVVGGIYLFHRWRLKREKPAKQPAPIRWGLLYGFALIALLSHLLLDWTNSYGLRPFFPFNPRWYAGSLVFIFEPVMFALLLIALLAPVLFDLINSEVGARKPAFRGRGWAIAALIAIVALWGWRAVEQQQAIQLALNSGDFGPAPNNVQILNVTAEPYPINPFRWQAIVETPAFYQLATIDTFNKTVATNQHSDIFYKPAETAATLAAKQSWLGHVYLDWSTIPLVTQSDTDATTGLTTVTFRDLRFMYDASFMHGREDPPLSGTVTVNGAHRITSMEMNGRVQQ</sequence>
<name>A0AAU7D8N3_9BACT</name>
<evidence type="ECO:0000256" key="1">
    <source>
        <dbReference type="SAM" id="Phobius"/>
    </source>
</evidence>
<feature type="transmembrane region" description="Helical" evidence="1">
    <location>
        <begin position="99"/>
        <end position="117"/>
    </location>
</feature>
<gene>
    <name evidence="2" type="ORF">P8936_17555</name>
</gene>
<dbReference type="PANTHER" id="PTHR40031:SF1">
    <property type="entry name" value="MEMBRANE-BOUND METAL-DEPENDENT HYDROLASE"/>
    <property type="match status" value="1"/>
</dbReference>
<keyword evidence="2" id="KW-0378">Hydrolase</keyword>
<dbReference type="Pfam" id="PF04307">
    <property type="entry name" value="YdjM"/>
    <property type="match status" value="1"/>
</dbReference>
<dbReference type="InterPro" id="IPR053170">
    <property type="entry name" value="Transcription_regulator"/>
</dbReference>
<feature type="transmembrane region" description="Helical" evidence="1">
    <location>
        <begin position="56"/>
        <end position="78"/>
    </location>
</feature>
<dbReference type="AlphaFoldDB" id="A0AAU7D8N3"/>
<evidence type="ECO:0000313" key="2">
    <source>
        <dbReference type="EMBL" id="XBH13468.1"/>
    </source>
</evidence>
<feature type="transmembrane region" description="Helical" evidence="1">
    <location>
        <begin position="137"/>
        <end position="161"/>
    </location>
</feature>
<dbReference type="RefSeq" id="WP_348269804.1">
    <property type="nucleotide sequence ID" value="NZ_CP121195.1"/>
</dbReference>
<keyword evidence="1" id="KW-1133">Transmembrane helix</keyword>
<organism evidence="2">
    <name type="scientific">Edaphobacter paludis</name>
    <dbReference type="NCBI Taxonomy" id="3035702"/>
    <lineage>
        <taxon>Bacteria</taxon>
        <taxon>Pseudomonadati</taxon>
        <taxon>Acidobacteriota</taxon>
        <taxon>Terriglobia</taxon>
        <taxon>Terriglobales</taxon>
        <taxon>Acidobacteriaceae</taxon>
        <taxon>Edaphobacter</taxon>
    </lineage>
</organism>
<proteinExistence type="predicted"/>